<name>A0A1I8AE75_9BILA</name>
<dbReference type="WBParaSite" id="L893_g5025.t1">
    <property type="protein sequence ID" value="L893_g5025.t1"/>
    <property type="gene ID" value="L893_g5025"/>
</dbReference>
<reference evidence="2" key="1">
    <citation type="submission" date="2016-11" db="UniProtKB">
        <authorList>
            <consortium name="WormBaseParasite"/>
        </authorList>
    </citation>
    <scope>IDENTIFICATION</scope>
</reference>
<dbReference type="Proteomes" id="UP000095287">
    <property type="component" value="Unplaced"/>
</dbReference>
<organism evidence="1 2">
    <name type="scientific">Steinernema glaseri</name>
    <dbReference type="NCBI Taxonomy" id="37863"/>
    <lineage>
        <taxon>Eukaryota</taxon>
        <taxon>Metazoa</taxon>
        <taxon>Ecdysozoa</taxon>
        <taxon>Nematoda</taxon>
        <taxon>Chromadorea</taxon>
        <taxon>Rhabditida</taxon>
        <taxon>Tylenchina</taxon>
        <taxon>Panagrolaimomorpha</taxon>
        <taxon>Strongyloidoidea</taxon>
        <taxon>Steinernematidae</taxon>
        <taxon>Steinernema</taxon>
    </lineage>
</organism>
<dbReference type="AlphaFoldDB" id="A0A1I8AE75"/>
<protein>
    <submittedName>
        <fullName evidence="2">Alpha/beta hydrolase</fullName>
    </submittedName>
</protein>
<keyword evidence="1" id="KW-1185">Reference proteome</keyword>
<evidence type="ECO:0000313" key="2">
    <source>
        <dbReference type="WBParaSite" id="L893_g5025.t1"/>
    </source>
</evidence>
<accession>A0A1I8AE75</accession>
<sequence>MPYMTLSYHLLNLTHSGARVVVNDNPRYDGERLPVYFYGNRG</sequence>
<evidence type="ECO:0000313" key="1">
    <source>
        <dbReference type="Proteomes" id="UP000095287"/>
    </source>
</evidence>
<proteinExistence type="predicted"/>